<dbReference type="PROSITE" id="PS51379">
    <property type="entry name" value="4FE4S_FER_2"/>
    <property type="match status" value="2"/>
</dbReference>
<gene>
    <name evidence="9" type="ORF">DLD82_10290</name>
</gene>
<evidence type="ECO:0000256" key="7">
    <source>
        <dbReference type="SAM" id="Phobius"/>
    </source>
</evidence>
<comment type="caution">
    <text evidence="9">The sequence shown here is derived from an EMBL/GenBank/DDBJ whole genome shotgun (WGS) entry which is preliminary data.</text>
</comment>
<feature type="domain" description="4Fe-4S ferredoxin-type" evidence="8">
    <location>
        <begin position="221"/>
        <end position="249"/>
    </location>
</feature>
<proteinExistence type="predicted"/>
<evidence type="ECO:0000256" key="3">
    <source>
        <dbReference type="ARBA" id="ARBA00022723"/>
    </source>
</evidence>
<dbReference type="Gene3D" id="3.30.70.20">
    <property type="match status" value="1"/>
</dbReference>
<dbReference type="EMBL" id="QGMZ01000018">
    <property type="protein sequence ID" value="PWR73608.1"/>
    <property type="molecule type" value="Genomic_DNA"/>
</dbReference>
<evidence type="ECO:0000256" key="4">
    <source>
        <dbReference type="ARBA" id="ARBA00022982"/>
    </source>
</evidence>
<evidence type="ECO:0000313" key="10">
    <source>
        <dbReference type="Proteomes" id="UP000245934"/>
    </source>
</evidence>
<keyword evidence="3" id="KW-0479">Metal-binding</keyword>
<dbReference type="AlphaFoldDB" id="A0A2V2NAV1"/>
<keyword evidence="2" id="KW-0004">4Fe-4S</keyword>
<evidence type="ECO:0000256" key="6">
    <source>
        <dbReference type="ARBA" id="ARBA00023014"/>
    </source>
</evidence>
<dbReference type="InterPro" id="IPR017900">
    <property type="entry name" value="4Fe4S_Fe_S_CS"/>
</dbReference>
<feature type="transmembrane region" description="Helical" evidence="7">
    <location>
        <begin position="47"/>
        <end position="66"/>
    </location>
</feature>
<dbReference type="InterPro" id="IPR051684">
    <property type="entry name" value="Electron_Trans/Redox"/>
</dbReference>
<evidence type="ECO:0000256" key="5">
    <source>
        <dbReference type="ARBA" id="ARBA00023004"/>
    </source>
</evidence>
<dbReference type="OrthoDB" id="23833at2157"/>
<keyword evidence="6" id="KW-0411">Iron-sulfur</keyword>
<dbReference type="GO" id="GO:0046872">
    <property type="term" value="F:metal ion binding"/>
    <property type="evidence" value="ECO:0007669"/>
    <property type="project" value="UniProtKB-KW"/>
</dbReference>
<dbReference type="RefSeq" id="WP_109941019.1">
    <property type="nucleotide sequence ID" value="NZ_CP176366.1"/>
</dbReference>
<dbReference type="GO" id="GO:0005886">
    <property type="term" value="C:plasma membrane"/>
    <property type="evidence" value="ECO:0007669"/>
    <property type="project" value="TreeGrafter"/>
</dbReference>
<organism evidence="9 10">
    <name type="scientific">Methanospirillum stamsii</name>
    <dbReference type="NCBI Taxonomy" id="1277351"/>
    <lineage>
        <taxon>Archaea</taxon>
        <taxon>Methanobacteriati</taxon>
        <taxon>Methanobacteriota</taxon>
        <taxon>Stenosarchaea group</taxon>
        <taxon>Methanomicrobia</taxon>
        <taxon>Methanomicrobiales</taxon>
        <taxon>Methanospirillaceae</taxon>
        <taxon>Methanospirillum</taxon>
    </lineage>
</organism>
<keyword evidence="5" id="KW-0408">Iron</keyword>
<reference evidence="9 10" key="1">
    <citation type="submission" date="2018-05" db="EMBL/GenBank/DDBJ databases">
        <title>Draft genome of Methanospirillum stamsii Pt1.</title>
        <authorList>
            <person name="Dueholm M.S."/>
            <person name="Nielsen P.H."/>
            <person name="Bakmann L.F."/>
            <person name="Otzen D.E."/>
        </authorList>
    </citation>
    <scope>NUCLEOTIDE SEQUENCE [LARGE SCALE GENOMIC DNA]</scope>
    <source>
        <strain evidence="9 10">Pt1</strain>
    </source>
</reference>
<feature type="transmembrane region" description="Helical" evidence="7">
    <location>
        <begin position="141"/>
        <end position="158"/>
    </location>
</feature>
<dbReference type="GeneID" id="97608664"/>
<dbReference type="InterPro" id="IPR017896">
    <property type="entry name" value="4Fe4S_Fe-S-bd"/>
</dbReference>
<keyword evidence="7" id="KW-0472">Membrane</keyword>
<keyword evidence="4" id="KW-0249">Electron transport</keyword>
<evidence type="ECO:0000259" key="8">
    <source>
        <dbReference type="PROSITE" id="PS51379"/>
    </source>
</evidence>
<dbReference type="Proteomes" id="UP000245934">
    <property type="component" value="Unassembled WGS sequence"/>
</dbReference>
<evidence type="ECO:0000313" key="9">
    <source>
        <dbReference type="EMBL" id="PWR73608.1"/>
    </source>
</evidence>
<protein>
    <submittedName>
        <fullName evidence="9">4Fe-4S ferredoxin</fullName>
    </submittedName>
</protein>
<keyword evidence="7" id="KW-1133">Transmembrane helix</keyword>
<dbReference type="GO" id="GO:0051539">
    <property type="term" value="F:4 iron, 4 sulfur cluster binding"/>
    <property type="evidence" value="ECO:0007669"/>
    <property type="project" value="UniProtKB-KW"/>
</dbReference>
<name>A0A2V2NAV1_9EURY</name>
<feature type="transmembrane region" description="Helical" evidence="7">
    <location>
        <begin position="20"/>
        <end position="41"/>
    </location>
</feature>
<dbReference type="Pfam" id="PF13187">
    <property type="entry name" value="Fer4_9"/>
    <property type="match status" value="1"/>
</dbReference>
<dbReference type="GO" id="GO:0016491">
    <property type="term" value="F:oxidoreductase activity"/>
    <property type="evidence" value="ECO:0007669"/>
    <property type="project" value="UniProtKB-ARBA"/>
</dbReference>
<keyword evidence="10" id="KW-1185">Reference proteome</keyword>
<feature type="domain" description="4Fe-4S ferredoxin-type" evidence="8">
    <location>
        <begin position="188"/>
        <end position="212"/>
    </location>
</feature>
<accession>A0A2V2NAV1</accession>
<dbReference type="SUPFAM" id="SSF54862">
    <property type="entry name" value="4Fe-4S ferredoxins"/>
    <property type="match status" value="1"/>
</dbReference>
<dbReference type="Pfam" id="PF12801">
    <property type="entry name" value="Fer4_5"/>
    <property type="match status" value="2"/>
</dbReference>
<dbReference type="PANTHER" id="PTHR30176">
    <property type="entry name" value="FERREDOXIN-TYPE PROTEIN NAPH"/>
    <property type="match status" value="1"/>
</dbReference>
<feature type="transmembrane region" description="Helical" evidence="7">
    <location>
        <begin position="98"/>
        <end position="121"/>
    </location>
</feature>
<evidence type="ECO:0000256" key="2">
    <source>
        <dbReference type="ARBA" id="ARBA00022485"/>
    </source>
</evidence>
<sequence>MVEKNQSAQSSRQKIRKAILILTFLLIPVTIFYVSPVVIMMGASEGIVSGSMILFVLLFILSLFLGRLWCGWLCPMGAWQELCSPVMKRTVKEGWRNYIKYVISVLWLAAIANAFMSAGGIKGIDPFFGTVNGISISSMEVLMMVGMIFFFIFVIAFITGKRGVCHVVCPIAGIMVAGRAIRNMIGWSAIQLDAEADLCIDCKKCVQECPMGLDVHGMVRQNKMENPDCILCASCSDICPEGVIRYSFAGKK</sequence>
<dbReference type="PANTHER" id="PTHR30176:SF3">
    <property type="entry name" value="FERREDOXIN-TYPE PROTEIN NAPH"/>
    <property type="match status" value="1"/>
</dbReference>
<keyword evidence="1" id="KW-0813">Transport</keyword>
<dbReference type="PROSITE" id="PS00198">
    <property type="entry name" value="4FE4S_FER_1"/>
    <property type="match status" value="1"/>
</dbReference>
<keyword evidence="7" id="KW-0812">Transmembrane</keyword>
<evidence type="ECO:0000256" key="1">
    <source>
        <dbReference type="ARBA" id="ARBA00022448"/>
    </source>
</evidence>